<dbReference type="AlphaFoldDB" id="A0A0B3VNG4"/>
<organism evidence="3">
    <name type="scientific">Francisella tularensis subsp. holarctica</name>
    <dbReference type="NCBI Taxonomy" id="119857"/>
    <lineage>
        <taxon>Bacteria</taxon>
        <taxon>Pseudomonadati</taxon>
        <taxon>Pseudomonadota</taxon>
        <taxon>Gammaproteobacteria</taxon>
        <taxon>Thiotrichales</taxon>
        <taxon>Francisellaceae</taxon>
        <taxon>Francisella</taxon>
    </lineage>
</organism>
<dbReference type="HOGENOM" id="CLU_1842194_0_0_6"/>
<dbReference type="KEGG" id="ftz:CH68_741"/>
<dbReference type="PROSITE" id="PS51257">
    <property type="entry name" value="PROKAR_LIPOPROTEIN"/>
    <property type="match status" value="1"/>
</dbReference>
<protein>
    <recommendedName>
        <fullName evidence="4">Lipoprotein</fullName>
    </recommendedName>
</protein>
<evidence type="ECO:0008006" key="4">
    <source>
        <dbReference type="Google" id="ProtNLM"/>
    </source>
</evidence>
<keyword evidence="1" id="KW-0732">Signal</keyword>
<dbReference type="KEGG" id="ftv:CH67_1007"/>
<evidence type="ECO:0000313" key="2">
    <source>
        <dbReference type="EMBL" id="NDR88804.1"/>
    </source>
</evidence>
<proteinExistence type="predicted"/>
<dbReference type="KEGG" id="ftc:DA46_2137"/>
<feature type="signal peptide" evidence="1">
    <location>
        <begin position="1"/>
        <end position="18"/>
    </location>
</feature>
<dbReference type="EMBL" id="JAAGJP010000003">
    <property type="protein sequence ID" value="NDS67736.1"/>
    <property type="molecule type" value="Genomic_DNA"/>
</dbReference>
<name>A0A0B3VNG4_FRATU</name>
<dbReference type="OMA" id="VACTHFG"/>
<accession>A0A0B3VNG4</accession>
<comment type="caution">
    <text evidence="3">The sequence shown here is derived from an EMBL/GenBank/DDBJ whole genome shotgun (WGS) entry which is preliminary data.</text>
</comment>
<feature type="chain" id="PRO_5009756607" description="Lipoprotein" evidence="1">
    <location>
        <begin position="19"/>
        <end position="140"/>
    </location>
</feature>
<evidence type="ECO:0000256" key="1">
    <source>
        <dbReference type="SAM" id="SignalP"/>
    </source>
</evidence>
<sequence length="140" mass="16013">MKNLLLLLALVSMLTSCAYIEGYNKPQEELYINITSPHTKDINFNEKGELPKDIKDQNYYDVEVSGSALQNCDVIDYGDVKIKRSGMNKIFIGNARDWDIVRIDCRQGIGNGKTGEKHDLEIKVFSDEKTYHTKTQVEHQ</sequence>
<gene>
    <name evidence="3" type="ORF">FWI86_01000</name>
    <name evidence="2" type="ORF">FWJ04_03755</name>
</gene>
<reference evidence="3" key="2">
    <citation type="submission" date="2020-02" db="EMBL/GenBank/DDBJ databases">
        <title>Using affinity propagation clustering for identifying bacterial clades and subclades with whole-genome sequences of Francisella tularensis.</title>
        <authorList>
            <person name="Homeier-Bachmann T."/>
            <person name="Abdel-Glil M.Y."/>
            <person name="Hackbart A."/>
            <person name="Hotzel H."/>
            <person name="Tomaso H."/>
        </authorList>
    </citation>
    <scope>NUCLEOTIDE SEQUENCE</scope>
    <source>
        <strain evidence="3">15T0085</strain>
        <strain evidence="2">17T1429</strain>
    </source>
</reference>
<dbReference type="EMBL" id="JAAGKH010000021">
    <property type="protein sequence ID" value="NDR88804.1"/>
    <property type="molecule type" value="Genomic_DNA"/>
</dbReference>
<reference evidence="3" key="1">
    <citation type="submission" date="2019-08" db="EMBL/GenBank/DDBJ databases">
        <authorList>
            <person name="Busch A."/>
        </authorList>
    </citation>
    <scope>NUCLEOTIDE SEQUENCE</scope>
    <source>
        <strain evidence="3">15T0085</strain>
        <strain evidence="2">17T1429</strain>
    </source>
</reference>
<evidence type="ECO:0000313" key="3">
    <source>
        <dbReference type="EMBL" id="NDS67736.1"/>
    </source>
</evidence>
<dbReference type="RefSeq" id="WP_003015141.1">
    <property type="nucleotide sequence ID" value="NZ_CP009693.1"/>
</dbReference>